<dbReference type="PROSITE" id="PS00059">
    <property type="entry name" value="ADH_ZINC"/>
    <property type="match status" value="1"/>
</dbReference>
<keyword evidence="7" id="KW-1185">Reference proteome</keyword>
<proteinExistence type="inferred from homology"/>
<evidence type="ECO:0000256" key="2">
    <source>
        <dbReference type="ARBA" id="ARBA00022833"/>
    </source>
</evidence>
<evidence type="ECO:0000256" key="4">
    <source>
        <dbReference type="RuleBase" id="RU361277"/>
    </source>
</evidence>
<name>A0ABY4EK33_9BACI</name>
<dbReference type="Pfam" id="PF08240">
    <property type="entry name" value="ADH_N"/>
    <property type="match status" value="1"/>
</dbReference>
<dbReference type="InterPro" id="IPR013154">
    <property type="entry name" value="ADH-like_N"/>
</dbReference>
<dbReference type="Gene3D" id="3.90.180.10">
    <property type="entry name" value="Medium-chain alcohol dehydrogenases, catalytic domain"/>
    <property type="match status" value="1"/>
</dbReference>
<dbReference type="InterPro" id="IPR013149">
    <property type="entry name" value="ADH-like_C"/>
</dbReference>
<reference evidence="6 7" key="1">
    <citation type="submission" date="2022-04" db="EMBL/GenBank/DDBJ databases">
        <title>Halobacillus sp. isolated from saltern.</title>
        <authorList>
            <person name="Won M."/>
            <person name="Lee C.-M."/>
            <person name="Woen H.-Y."/>
            <person name="Kwon S.-W."/>
        </authorList>
    </citation>
    <scope>NUCLEOTIDE SEQUENCE [LARGE SCALE GENOMIC DNA]</scope>
    <source>
        <strain evidence="6 7">SSBR10-3</strain>
    </source>
</reference>
<dbReference type="SUPFAM" id="SSF51735">
    <property type="entry name" value="NAD(P)-binding Rossmann-fold domains"/>
    <property type="match status" value="1"/>
</dbReference>
<dbReference type="Pfam" id="PF00107">
    <property type="entry name" value="ADH_zinc_N"/>
    <property type="match status" value="1"/>
</dbReference>
<dbReference type="SUPFAM" id="SSF50129">
    <property type="entry name" value="GroES-like"/>
    <property type="match status" value="1"/>
</dbReference>
<dbReference type="SMART" id="SM00829">
    <property type="entry name" value="PKS_ER"/>
    <property type="match status" value="1"/>
</dbReference>
<evidence type="ECO:0000259" key="5">
    <source>
        <dbReference type="SMART" id="SM00829"/>
    </source>
</evidence>
<accession>A0ABY4EK33</accession>
<comment type="similarity">
    <text evidence="4">Belongs to the zinc-containing alcohol dehydrogenase family.</text>
</comment>
<evidence type="ECO:0000256" key="3">
    <source>
        <dbReference type="ARBA" id="ARBA00023002"/>
    </source>
</evidence>
<dbReference type="CDD" id="cd08236">
    <property type="entry name" value="sugar_DH"/>
    <property type="match status" value="1"/>
</dbReference>
<dbReference type="Gene3D" id="3.40.50.720">
    <property type="entry name" value="NAD(P)-binding Rossmann-like Domain"/>
    <property type="match status" value="1"/>
</dbReference>
<dbReference type="Proteomes" id="UP000831787">
    <property type="component" value="Chromosome"/>
</dbReference>
<dbReference type="InterPro" id="IPR011032">
    <property type="entry name" value="GroES-like_sf"/>
</dbReference>
<feature type="domain" description="Enoyl reductase (ER)" evidence="5">
    <location>
        <begin position="8"/>
        <end position="285"/>
    </location>
</feature>
<protein>
    <submittedName>
        <fullName evidence="6">Galactitol-1-phosphate 5-dehydrogenase</fullName>
    </submittedName>
</protein>
<dbReference type="InterPro" id="IPR020843">
    <property type="entry name" value="ER"/>
</dbReference>
<comment type="cofactor">
    <cofactor evidence="4">
        <name>Zn(2+)</name>
        <dbReference type="ChEBI" id="CHEBI:29105"/>
    </cofactor>
</comment>
<dbReference type="PANTHER" id="PTHR43401">
    <property type="entry name" value="L-THREONINE 3-DEHYDROGENASE"/>
    <property type="match status" value="1"/>
</dbReference>
<keyword evidence="1 4" id="KW-0479">Metal-binding</keyword>
<gene>
    <name evidence="6" type="ORF">MUN89_20600</name>
</gene>
<organism evidence="6 7">
    <name type="scientific">Halobacillus salinarum</name>
    <dbReference type="NCBI Taxonomy" id="2932257"/>
    <lineage>
        <taxon>Bacteria</taxon>
        <taxon>Bacillati</taxon>
        <taxon>Bacillota</taxon>
        <taxon>Bacilli</taxon>
        <taxon>Bacillales</taxon>
        <taxon>Bacillaceae</taxon>
        <taxon>Halobacillus</taxon>
    </lineage>
</organism>
<evidence type="ECO:0000256" key="1">
    <source>
        <dbReference type="ARBA" id="ARBA00022723"/>
    </source>
</evidence>
<evidence type="ECO:0000313" key="6">
    <source>
        <dbReference type="EMBL" id="UOQ44223.1"/>
    </source>
</evidence>
<evidence type="ECO:0000313" key="7">
    <source>
        <dbReference type="Proteomes" id="UP000831787"/>
    </source>
</evidence>
<dbReference type="PANTHER" id="PTHR43401:SF2">
    <property type="entry name" value="L-THREONINE 3-DEHYDROGENASE"/>
    <property type="match status" value="1"/>
</dbReference>
<dbReference type="InterPro" id="IPR050129">
    <property type="entry name" value="Zn_alcohol_dh"/>
</dbReference>
<keyword evidence="2 4" id="KW-0862">Zinc</keyword>
<dbReference type="RefSeq" id="WP_244710008.1">
    <property type="nucleotide sequence ID" value="NZ_CP095073.1"/>
</dbReference>
<dbReference type="InterPro" id="IPR002328">
    <property type="entry name" value="ADH_Zn_CS"/>
</dbReference>
<keyword evidence="3" id="KW-0560">Oxidoreductase</keyword>
<dbReference type="EMBL" id="CP095073">
    <property type="protein sequence ID" value="UOQ44223.1"/>
    <property type="molecule type" value="Genomic_DNA"/>
</dbReference>
<dbReference type="InterPro" id="IPR036291">
    <property type="entry name" value="NAD(P)-bd_dom_sf"/>
</dbReference>
<sequence>MKGKMKASVLHALGHFENELVDIPQISEDEVLIKVKYCGICGSDVPRSLITGARKYPLILGHEFSGEIAEVGSRVDEVRKNDRVVVAPLVPCGECEHCRATDYGLCADYNIIGTGSNGAFAEYVKVPKEHVLPIPEQLDFENASGIEPATIGYHGLQKANIQPGETVVVVGCGSIGQLTLQWAHIFGASTVIAVDISDEKLAMAKKLGADITINAKEVDPVERIRDLTGGGAEVVAETAGSTITQEQAILAAKKKGRVVFLGITHSGLELAEKTMDHLMRGEVVVQGSWNSYTSPTQELRGKLL</sequence>